<dbReference type="AlphaFoldDB" id="A0A0E9S0U3"/>
<protein>
    <submittedName>
        <fullName evidence="1">Uncharacterized protein</fullName>
    </submittedName>
</protein>
<dbReference type="EMBL" id="GBXM01073666">
    <property type="protein sequence ID" value="JAH34911.1"/>
    <property type="molecule type" value="Transcribed_RNA"/>
</dbReference>
<sequence length="69" mass="8075">MHLTITPKILTLLFDFDFVRLSFYPPIFSSTNILQIHNYISVGHSQTLVLLRKVNQIFNLIQGFILNRI</sequence>
<name>A0A0E9S0U3_ANGAN</name>
<reference evidence="1" key="1">
    <citation type="submission" date="2014-11" db="EMBL/GenBank/DDBJ databases">
        <authorList>
            <person name="Amaro Gonzalez C."/>
        </authorList>
    </citation>
    <scope>NUCLEOTIDE SEQUENCE</scope>
</reference>
<organism evidence="1">
    <name type="scientific">Anguilla anguilla</name>
    <name type="common">European freshwater eel</name>
    <name type="synonym">Muraena anguilla</name>
    <dbReference type="NCBI Taxonomy" id="7936"/>
    <lineage>
        <taxon>Eukaryota</taxon>
        <taxon>Metazoa</taxon>
        <taxon>Chordata</taxon>
        <taxon>Craniata</taxon>
        <taxon>Vertebrata</taxon>
        <taxon>Euteleostomi</taxon>
        <taxon>Actinopterygii</taxon>
        <taxon>Neopterygii</taxon>
        <taxon>Teleostei</taxon>
        <taxon>Anguilliformes</taxon>
        <taxon>Anguillidae</taxon>
        <taxon>Anguilla</taxon>
    </lineage>
</organism>
<proteinExistence type="predicted"/>
<accession>A0A0E9S0U3</accession>
<evidence type="ECO:0000313" key="1">
    <source>
        <dbReference type="EMBL" id="JAH34911.1"/>
    </source>
</evidence>
<reference evidence="1" key="2">
    <citation type="journal article" date="2015" name="Fish Shellfish Immunol.">
        <title>Early steps in the European eel (Anguilla anguilla)-Vibrio vulnificus interaction in the gills: Role of the RtxA13 toxin.</title>
        <authorList>
            <person name="Callol A."/>
            <person name="Pajuelo D."/>
            <person name="Ebbesson L."/>
            <person name="Teles M."/>
            <person name="MacKenzie S."/>
            <person name="Amaro C."/>
        </authorList>
    </citation>
    <scope>NUCLEOTIDE SEQUENCE</scope>
</reference>